<dbReference type="InterPro" id="IPR035924">
    <property type="entry name" value="FlaG-like_sf"/>
</dbReference>
<dbReference type="RefSeq" id="WP_286995560.1">
    <property type="nucleotide sequence ID" value="NZ_JBLIAR010000019.1"/>
</dbReference>
<organism evidence="2 3">
    <name type="scientific">Haliea salexigens</name>
    <dbReference type="NCBI Taxonomy" id="287487"/>
    <lineage>
        <taxon>Bacteria</taxon>
        <taxon>Pseudomonadati</taxon>
        <taxon>Pseudomonadota</taxon>
        <taxon>Gammaproteobacteria</taxon>
        <taxon>Cellvibrionales</taxon>
        <taxon>Halieaceae</taxon>
        <taxon>Haliea</taxon>
    </lineage>
</organism>
<dbReference type="STRING" id="1121937.GCA_000423125_00696"/>
<comment type="caution">
    <text evidence="2">The sequence shown here is derived from an EMBL/GenBank/DDBJ whole genome shotgun (WGS) entry which is preliminary data.</text>
</comment>
<dbReference type="InterPro" id="IPR005186">
    <property type="entry name" value="FlaG"/>
</dbReference>
<feature type="compositionally biased region" description="Low complexity" evidence="1">
    <location>
        <begin position="30"/>
        <end position="46"/>
    </location>
</feature>
<dbReference type="EMBL" id="DMND01000132">
    <property type="protein sequence ID" value="HAN27988.1"/>
    <property type="molecule type" value="Genomic_DNA"/>
</dbReference>
<proteinExistence type="predicted"/>
<name>A0A3C1KNE1_9GAMM</name>
<evidence type="ECO:0000313" key="2">
    <source>
        <dbReference type="EMBL" id="HAN27988.1"/>
    </source>
</evidence>
<dbReference type="PANTHER" id="PTHR37166:SF1">
    <property type="entry name" value="PROTEIN FLAG"/>
    <property type="match status" value="1"/>
</dbReference>
<dbReference type="Gene3D" id="3.30.160.170">
    <property type="entry name" value="FlaG-like"/>
    <property type="match status" value="1"/>
</dbReference>
<dbReference type="PANTHER" id="PTHR37166">
    <property type="entry name" value="PROTEIN FLAG"/>
    <property type="match status" value="1"/>
</dbReference>
<evidence type="ECO:0000313" key="3">
    <source>
        <dbReference type="Proteomes" id="UP000259273"/>
    </source>
</evidence>
<dbReference type="Proteomes" id="UP000259273">
    <property type="component" value="Unassembled WGS sequence"/>
</dbReference>
<reference evidence="2 3" key="1">
    <citation type="journal article" date="2018" name="Nat. Biotechnol.">
        <title>A standardized bacterial taxonomy based on genome phylogeny substantially revises the tree of life.</title>
        <authorList>
            <person name="Parks D.H."/>
            <person name="Chuvochina M."/>
            <person name="Waite D.W."/>
            <person name="Rinke C."/>
            <person name="Skarshewski A."/>
            <person name="Chaumeil P.A."/>
            <person name="Hugenholtz P."/>
        </authorList>
    </citation>
    <scope>NUCLEOTIDE SEQUENCE [LARGE SCALE GENOMIC DNA]</scope>
    <source>
        <strain evidence="2">UBA9158</strain>
    </source>
</reference>
<accession>A0A3C1KNE1</accession>
<evidence type="ECO:0000256" key="1">
    <source>
        <dbReference type="SAM" id="MobiDB-lite"/>
    </source>
</evidence>
<dbReference type="Pfam" id="PF03646">
    <property type="entry name" value="FlaG"/>
    <property type="match status" value="1"/>
</dbReference>
<feature type="region of interest" description="Disordered" evidence="1">
    <location>
        <begin position="18"/>
        <end position="50"/>
    </location>
</feature>
<dbReference type="AlphaFoldDB" id="A0A3C1KNE1"/>
<sequence>MANPVAPSPPVVSLPVAAKSASQSVERQEPVAGGKAVPAVAAREAPASPPADIAQATQDISNYIQTVNRSLQISVEQDLGTTVITVIDKATEEVVRQIPSEEVISLARFLSQQQEELGGSGMPVKGLLMDSEG</sequence>
<evidence type="ECO:0008006" key="4">
    <source>
        <dbReference type="Google" id="ProtNLM"/>
    </source>
</evidence>
<dbReference type="SUPFAM" id="SSF160214">
    <property type="entry name" value="FlaG-like"/>
    <property type="match status" value="1"/>
</dbReference>
<gene>
    <name evidence="2" type="ORF">DCP75_09785</name>
</gene>
<protein>
    <recommendedName>
        <fullName evidence="4">Flagellar biosynthesis protein FlaG</fullName>
    </recommendedName>
</protein>